<dbReference type="Proteomes" id="UP001600894">
    <property type="component" value="Unassembled WGS sequence"/>
</dbReference>
<sequence>MWQKKNPYLEYAIALLRGQKEGIHNGDCKNGGPKEGEPAAERTGSSDQ</sequence>
<evidence type="ECO:0000313" key="2">
    <source>
        <dbReference type="EMBL" id="GAA6267815.1"/>
    </source>
</evidence>
<proteinExistence type="predicted"/>
<accession>A0ABQ0AUW3</accession>
<comment type="caution">
    <text evidence="2">The sequence shown here is derived from an EMBL/GenBank/DDBJ whole genome shotgun (WGS) entry which is preliminary data.</text>
</comment>
<feature type="region of interest" description="Disordered" evidence="1">
    <location>
        <begin position="21"/>
        <end position="48"/>
    </location>
</feature>
<feature type="compositionally biased region" description="Basic and acidic residues" evidence="1">
    <location>
        <begin position="21"/>
        <end position="40"/>
    </location>
</feature>
<dbReference type="EMBL" id="BAABXL010000001">
    <property type="protein sequence ID" value="GAA6267815.1"/>
    <property type="molecule type" value="Genomic_DNA"/>
</dbReference>
<name>A0ABQ0AUW3_9FIRM</name>
<gene>
    <name evidence="2" type="ORF">F130042H8_08750</name>
</gene>
<protein>
    <submittedName>
        <fullName evidence="2">Uncharacterized protein</fullName>
    </submittedName>
</protein>
<evidence type="ECO:0000256" key="1">
    <source>
        <dbReference type="SAM" id="MobiDB-lite"/>
    </source>
</evidence>
<evidence type="ECO:0000313" key="3">
    <source>
        <dbReference type="Proteomes" id="UP001600894"/>
    </source>
</evidence>
<keyword evidence="3" id="KW-1185">Reference proteome</keyword>
<organism evidence="2 3">
    <name type="scientific">Enterocloster alcoholdehydrogenati</name>
    <dbReference type="NCBI Taxonomy" id="2547410"/>
    <lineage>
        <taxon>Bacteria</taxon>
        <taxon>Bacillati</taxon>
        <taxon>Bacillota</taxon>
        <taxon>Clostridia</taxon>
        <taxon>Lachnospirales</taxon>
        <taxon>Lachnospiraceae</taxon>
        <taxon>Enterocloster</taxon>
    </lineage>
</organism>
<reference evidence="2 3" key="1">
    <citation type="submission" date="2024-04" db="EMBL/GenBank/DDBJ databases">
        <title>Defined microbial consortia suppress multidrug-resistant proinflammatory Enterobacteriaceae via ecological control.</title>
        <authorList>
            <person name="Furuichi M."/>
            <person name="Kawaguchi T."/>
            <person name="Pust M."/>
            <person name="Yasuma K."/>
            <person name="Plichta D."/>
            <person name="Hasegawa N."/>
            <person name="Ohya T."/>
            <person name="Bhattarai S."/>
            <person name="Sasajima S."/>
            <person name="Aoto Y."/>
            <person name="Tuganbaev T."/>
            <person name="Yaginuma M."/>
            <person name="Ueda M."/>
            <person name="Okahashi N."/>
            <person name="Amafuji K."/>
            <person name="Kiridooshi Y."/>
            <person name="Sugita K."/>
            <person name="Strazar M."/>
            <person name="Skelly A."/>
            <person name="Suda W."/>
            <person name="Hattori M."/>
            <person name="Nakamoto N."/>
            <person name="Caballero S."/>
            <person name="Norman J."/>
            <person name="Olle B."/>
            <person name="Tanoue T."/>
            <person name="Arita M."/>
            <person name="Bucci V."/>
            <person name="Atarashi K."/>
            <person name="Xavier R."/>
            <person name="Honda K."/>
        </authorList>
    </citation>
    <scope>NUCLEOTIDE SEQUENCE [LARGE SCALE GENOMIC DNA]</scope>
    <source>
        <strain evidence="3">f13</strain>
    </source>
</reference>